<dbReference type="SUPFAM" id="SSF56219">
    <property type="entry name" value="DNase I-like"/>
    <property type="match status" value="1"/>
</dbReference>
<evidence type="ECO:0008006" key="3">
    <source>
        <dbReference type="Google" id="ProtNLM"/>
    </source>
</evidence>
<organism evidence="1 2">
    <name type="scientific">Paxillus rubicundulus Ve08.2h10</name>
    <dbReference type="NCBI Taxonomy" id="930991"/>
    <lineage>
        <taxon>Eukaryota</taxon>
        <taxon>Fungi</taxon>
        <taxon>Dikarya</taxon>
        <taxon>Basidiomycota</taxon>
        <taxon>Agaricomycotina</taxon>
        <taxon>Agaricomycetes</taxon>
        <taxon>Agaricomycetidae</taxon>
        <taxon>Boletales</taxon>
        <taxon>Paxilineae</taxon>
        <taxon>Paxillaceae</taxon>
        <taxon>Paxillus</taxon>
    </lineage>
</organism>
<evidence type="ECO:0000313" key="2">
    <source>
        <dbReference type="Proteomes" id="UP000054538"/>
    </source>
</evidence>
<dbReference type="AlphaFoldDB" id="A0A0D0D2H2"/>
<name>A0A0D0D2H2_9AGAM</name>
<dbReference type="OrthoDB" id="2840473at2759"/>
<gene>
    <name evidence="1" type="ORF">PAXRUDRAFT_52278</name>
</gene>
<protein>
    <recommendedName>
        <fullName evidence="3">Endonuclease/exonuclease/phosphatase domain-containing protein</fullName>
    </recommendedName>
</protein>
<dbReference type="InterPro" id="IPR036691">
    <property type="entry name" value="Endo/exonu/phosph_ase_sf"/>
</dbReference>
<sequence length="93" mass="10247">DILAIQESYIRTNGNTESSPAFITVLPSTCYSTPSPLSRSAIPISKSLNPNSWQQIPFLSPDVTIVQLCSTFSCCTIINVYNDCNSHDTEEFL</sequence>
<feature type="non-terminal residue" evidence="1">
    <location>
        <position position="93"/>
    </location>
</feature>
<dbReference type="InParanoid" id="A0A0D0D2H2"/>
<dbReference type="EMBL" id="KN825653">
    <property type="protein sequence ID" value="KIK82248.1"/>
    <property type="molecule type" value="Genomic_DNA"/>
</dbReference>
<proteinExistence type="predicted"/>
<feature type="non-terminal residue" evidence="1">
    <location>
        <position position="1"/>
    </location>
</feature>
<dbReference type="Proteomes" id="UP000054538">
    <property type="component" value="Unassembled WGS sequence"/>
</dbReference>
<reference evidence="1 2" key="1">
    <citation type="submission" date="2014-04" db="EMBL/GenBank/DDBJ databases">
        <authorList>
            <consortium name="DOE Joint Genome Institute"/>
            <person name="Kuo A."/>
            <person name="Kohler A."/>
            <person name="Jargeat P."/>
            <person name="Nagy L.G."/>
            <person name="Floudas D."/>
            <person name="Copeland A."/>
            <person name="Barry K.W."/>
            <person name="Cichocki N."/>
            <person name="Veneault-Fourrey C."/>
            <person name="LaButti K."/>
            <person name="Lindquist E.A."/>
            <person name="Lipzen A."/>
            <person name="Lundell T."/>
            <person name="Morin E."/>
            <person name="Murat C."/>
            <person name="Sun H."/>
            <person name="Tunlid A."/>
            <person name="Henrissat B."/>
            <person name="Grigoriev I.V."/>
            <person name="Hibbett D.S."/>
            <person name="Martin F."/>
            <person name="Nordberg H.P."/>
            <person name="Cantor M.N."/>
            <person name="Hua S.X."/>
        </authorList>
    </citation>
    <scope>NUCLEOTIDE SEQUENCE [LARGE SCALE GENOMIC DNA]</scope>
    <source>
        <strain evidence="1 2">Ve08.2h10</strain>
    </source>
</reference>
<dbReference type="Gene3D" id="3.60.10.10">
    <property type="entry name" value="Endonuclease/exonuclease/phosphatase"/>
    <property type="match status" value="1"/>
</dbReference>
<evidence type="ECO:0000313" key="1">
    <source>
        <dbReference type="EMBL" id="KIK82248.1"/>
    </source>
</evidence>
<keyword evidence="2" id="KW-1185">Reference proteome</keyword>
<reference evidence="2" key="2">
    <citation type="submission" date="2015-01" db="EMBL/GenBank/DDBJ databases">
        <title>Evolutionary Origins and Diversification of the Mycorrhizal Mutualists.</title>
        <authorList>
            <consortium name="DOE Joint Genome Institute"/>
            <consortium name="Mycorrhizal Genomics Consortium"/>
            <person name="Kohler A."/>
            <person name="Kuo A."/>
            <person name="Nagy L.G."/>
            <person name="Floudas D."/>
            <person name="Copeland A."/>
            <person name="Barry K.W."/>
            <person name="Cichocki N."/>
            <person name="Veneault-Fourrey C."/>
            <person name="LaButti K."/>
            <person name="Lindquist E.A."/>
            <person name="Lipzen A."/>
            <person name="Lundell T."/>
            <person name="Morin E."/>
            <person name="Murat C."/>
            <person name="Riley R."/>
            <person name="Ohm R."/>
            <person name="Sun H."/>
            <person name="Tunlid A."/>
            <person name="Henrissat B."/>
            <person name="Grigoriev I.V."/>
            <person name="Hibbett D.S."/>
            <person name="Martin F."/>
        </authorList>
    </citation>
    <scope>NUCLEOTIDE SEQUENCE [LARGE SCALE GENOMIC DNA]</scope>
    <source>
        <strain evidence="2">Ve08.2h10</strain>
    </source>
</reference>
<dbReference type="HOGENOM" id="CLU_159031_1_0_1"/>
<accession>A0A0D0D2H2</accession>